<dbReference type="OMA" id="NIHWYLN"/>
<protein>
    <recommendedName>
        <fullName evidence="1">Ig-like domain-containing protein</fullName>
    </recommendedName>
</protein>
<feature type="domain" description="Ig-like" evidence="1">
    <location>
        <begin position="4"/>
        <end position="97"/>
    </location>
</feature>
<evidence type="ECO:0000313" key="2">
    <source>
        <dbReference type="Ensembl" id="ENSSAUP00010057663.1"/>
    </source>
</evidence>
<evidence type="ECO:0000313" key="3">
    <source>
        <dbReference type="Proteomes" id="UP000472265"/>
    </source>
</evidence>
<accession>A0A671Y5F4</accession>
<reference evidence="2" key="1">
    <citation type="submission" date="2021-04" db="EMBL/GenBank/DDBJ databases">
        <authorList>
            <consortium name="Wellcome Sanger Institute Data Sharing"/>
        </authorList>
    </citation>
    <scope>NUCLEOTIDE SEQUENCE [LARGE SCALE GENOMIC DNA]</scope>
</reference>
<dbReference type="InterPro" id="IPR007110">
    <property type="entry name" value="Ig-like_dom"/>
</dbReference>
<dbReference type="InParanoid" id="A0A671Y5F4"/>
<organism evidence="2 3">
    <name type="scientific">Sparus aurata</name>
    <name type="common">Gilthead sea bream</name>
    <dbReference type="NCBI Taxonomy" id="8175"/>
    <lineage>
        <taxon>Eukaryota</taxon>
        <taxon>Metazoa</taxon>
        <taxon>Chordata</taxon>
        <taxon>Craniata</taxon>
        <taxon>Vertebrata</taxon>
        <taxon>Euteleostomi</taxon>
        <taxon>Actinopterygii</taxon>
        <taxon>Neopterygii</taxon>
        <taxon>Teleostei</taxon>
        <taxon>Neoteleostei</taxon>
        <taxon>Acanthomorphata</taxon>
        <taxon>Eupercaria</taxon>
        <taxon>Spariformes</taxon>
        <taxon>Sparidae</taxon>
        <taxon>Sparus</taxon>
    </lineage>
</organism>
<dbReference type="PROSITE" id="PS50835">
    <property type="entry name" value="IG_LIKE"/>
    <property type="match status" value="1"/>
</dbReference>
<evidence type="ECO:0000259" key="1">
    <source>
        <dbReference type="PROSITE" id="PS50835"/>
    </source>
</evidence>
<reference evidence="2" key="3">
    <citation type="submission" date="2025-09" db="UniProtKB">
        <authorList>
            <consortium name="Ensembl"/>
        </authorList>
    </citation>
    <scope>IDENTIFICATION</scope>
</reference>
<reference evidence="2" key="2">
    <citation type="submission" date="2025-08" db="UniProtKB">
        <authorList>
            <consortium name="Ensembl"/>
        </authorList>
    </citation>
    <scope>IDENTIFICATION</scope>
</reference>
<dbReference type="SUPFAM" id="SSF48726">
    <property type="entry name" value="Immunoglobulin"/>
    <property type="match status" value="1"/>
</dbReference>
<proteinExistence type="predicted"/>
<dbReference type="Gene3D" id="2.60.40.10">
    <property type="entry name" value="Immunoglobulins"/>
    <property type="match status" value="1"/>
</dbReference>
<dbReference type="InterPro" id="IPR013098">
    <property type="entry name" value="Ig_I-set"/>
</dbReference>
<dbReference type="InterPro" id="IPR036179">
    <property type="entry name" value="Ig-like_dom_sf"/>
</dbReference>
<dbReference type="Ensembl" id="ENSSAUT00010060541.1">
    <property type="protein sequence ID" value="ENSSAUP00010057663.1"/>
    <property type="gene ID" value="ENSSAUG00010023576.1"/>
</dbReference>
<dbReference type="GeneTree" id="ENSGT00990000204040"/>
<sequence length="127" mass="13942">MLTPLYYLILPSYDCTQTADQLNCSCETVGNPPPALQWYLDGSPVNQSDRFAISNEPLNISGLRSIIAVSQPEGRALRLSCNSSNSLGSTTTTFFISRFEPHGWSLCGNSGFLEINLVLTSIIFVIY</sequence>
<dbReference type="Proteomes" id="UP000472265">
    <property type="component" value="Chromosome 17"/>
</dbReference>
<dbReference type="Pfam" id="PF07679">
    <property type="entry name" value="I-set"/>
    <property type="match status" value="1"/>
</dbReference>
<dbReference type="InterPro" id="IPR013783">
    <property type="entry name" value="Ig-like_fold"/>
</dbReference>
<dbReference type="AlphaFoldDB" id="A0A671Y5F4"/>
<keyword evidence="3" id="KW-1185">Reference proteome</keyword>
<name>A0A671Y5F4_SPAAU</name>